<dbReference type="Gene3D" id="3.40.630.30">
    <property type="match status" value="1"/>
</dbReference>
<dbReference type="InParanoid" id="A0A067MIY3"/>
<dbReference type="HOGENOM" id="CLU_072095_0_1_1"/>
<gene>
    <name evidence="5" type="ORF">BOTBODRAFT_35203</name>
</gene>
<organism evidence="5 6">
    <name type="scientific">Botryobasidium botryosum (strain FD-172 SS1)</name>
    <dbReference type="NCBI Taxonomy" id="930990"/>
    <lineage>
        <taxon>Eukaryota</taxon>
        <taxon>Fungi</taxon>
        <taxon>Dikarya</taxon>
        <taxon>Basidiomycota</taxon>
        <taxon>Agaricomycotina</taxon>
        <taxon>Agaricomycetes</taxon>
        <taxon>Cantharellales</taxon>
        <taxon>Botryobasidiaceae</taxon>
        <taxon>Botryobasidium</taxon>
    </lineage>
</organism>
<name>A0A067MIY3_BOTB1</name>
<reference evidence="6" key="1">
    <citation type="journal article" date="2014" name="Proc. Natl. Acad. Sci. U.S.A.">
        <title>Extensive sampling of basidiomycete genomes demonstrates inadequacy of the white-rot/brown-rot paradigm for wood decay fungi.</title>
        <authorList>
            <person name="Riley R."/>
            <person name="Salamov A.A."/>
            <person name="Brown D.W."/>
            <person name="Nagy L.G."/>
            <person name="Floudas D."/>
            <person name="Held B.W."/>
            <person name="Levasseur A."/>
            <person name="Lombard V."/>
            <person name="Morin E."/>
            <person name="Otillar R."/>
            <person name="Lindquist E.A."/>
            <person name="Sun H."/>
            <person name="LaButti K.M."/>
            <person name="Schmutz J."/>
            <person name="Jabbour D."/>
            <person name="Luo H."/>
            <person name="Baker S.E."/>
            <person name="Pisabarro A.G."/>
            <person name="Walton J.D."/>
            <person name="Blanchette R.A."/>
            <person name="Henrissat B."/>
            <person name="Martin F."/>
            <person name="Cullen D."/>
            <person name="Hibbett D.S."/>
            <person name="Grigoriev I.V."/>
        </authorList>
    </citation>
    <scope>NUCLEOTIDE SEQUENCE [LARGE SCALE GENOMIC DNA]</scope>
    <source>
        <strain evidence="6">FD-172 SS1</strain>
    </source>
</reference>
<dbReference type="EMBL" id="KL198057">
    <property type="protein sequence ID" value="KDQ11531.1"/>
    <property type="molecule type" value="Genomic_DNA"/>
</dbReference>
<dbReference type="InterPro" id="IPR000182">
    <property type="entry name" value="GNAT_dom"/>
</dbReference>
<dbReference type="InterPro" id="IPR016181">
    <property type="entry name" value="Acyl_CoA_acyltransferase"/>
</dbReference>
<dbReference type="STRING" id="930990.A0A067MIY3"/>
<dbReference type="SUPFAM" id="SSF55729">
    <property type="entry name" value="Acyl-CoA N-acyltransferases (Nat)"/>
    <property type="match status" value="1"/>
</dbReference>
<keyword evidence="6" id="KW-1185">Reference proteome</keyword>
<dbReference type="UniPathway" id="UPA00113">
    <property type="reaction ID" value="UER00529"/>
</dbReference>
<dbReference type="FunCoup" id="A0A067MIY3">
    <property type="interactions" value="161"/>
</dbReference>
<keyword evidence="2 3" id="KW-0012">Acyltransferase</keyword>
<dbReference type="Proteomes" id="UP000027195">
    <property type="component" value="Unassembled WGS sequence"/>
</dbReference>
<evidence type="ECO:0000313" key="5">
    <source>
        <dbReference type="EMBL" id="KDQ11531.1"/>
    </source>
</evidence>
<accession>A0A067MIY3</accession>
<dbReference type="OrthoDB" id="10039976at2759"/>
<dbReference type="AlphaFoldDB" id="A0A067MIY3"/>
<sequence length="186" mass="20690">MPSFTADAELDLLFPANLIPDSVKKALPQELHLRPLSSTDYHRGHLKLLTVLTQAPDTGYEQYFTQFSSTKAIPPAPQSYFTIVIVNRANDSLVGVGTVFLERKFIRGLGTVGHIEDIAVDKSMQGKKLGLRIIEALTAISERMGAYKTILNCSEANIPFYKKCGYELKEVEMVKYAPPQSTIQKL</sequence>
<protein>
    <recommendedName>
        <fullName evidence="3">Glucosamine 6-phosphate N-acetyltransferase</fullName>
        <ecNumber evidence="3">2.3.1.4</ecNumber>
    </recommendedName>
</protein>
<feature type="domain" description="N-acetyltransferase" evidence="4">
    <location>
        <begin position="31"/>
        <end position="186"/>
    </location>
</feature>
<dbReference type="PANTHER" id="PTHR13355:SF11">
    <property type="entry name" value="GLUCOSAMINE 6-PHOSPHATE N-ACETYLTRANSFERASE"/>
    <property type="match status" value="1"/>
</dbReference>
<dbReference type="FunFam" id="3.40.630.30:FF:000043">
    <property type="entry name" value="Glucosamine 6-phosphate N-acetyltransferase"/>
    <property type="match status" value="1"/>
</dbReference>
<dbReference type="EC" id="2.3.1.4" evidence="3"/>
<dbReference type="InterPro" id="IPR039143">
    <property type="entry name" value="GNPNAT1-like"/>
</dbReference>
<comment type="catalytic activity">
    <reaction evidence="3">
        <text>D-glucosamine 6-phosphate + acetyl-CoA = N-acetyl-D-glucosamine 6-phosphate + CoA + H(+)</text>
        <dbReference type="Rhea" id="RHEA:10292"/>
        <dbReference type="ChEBI" id="CHEBI:15378"/>
        <dbReference type="ChEBI" id="CHEBI:57287"/>
        <dbReference type="ChEBI" id="CHEBI:57288"/>
        <dbReference type="ChEBI" id="CHEBI:57513"/>
        <dbReference type="ChEBI" id="CHEBI:58725"/>
        <dbReference type="EC" id="2.3.1.4"/>
    </reaction>
</comment>
<evidence type="ECO:0000313" key="6">
    <source>
        <dbReference type="Proteomes" id="UP000027195"/>
    </source>
</evidence>
<dbReference type="PANTHER" id="PTHR13355">
    <property type="entry name" value="GLUCOSAMINE 6-PHOSPHATE N-ACETYLTRANSFERASE"/>
    <property type="match status" value="1"/>
</dbReference>
<evidence type="ECO:0000256" key="1">
    <source>
        <dbReference type="ARBA" id="ARBA00022679"/>
    </source>
</evidence>
<comment type="similarity">
    <text evidence="3">Belongs to the acetyltransferase family. GNA1 subfamily.</text>
</comment>
<proteinExistence type="inferred from homology"/>
<dbReference type="GO" id="GO:0004343">
    <property type="term" value="F:glucosamine 6-phosphate N-acetyltransferase activity"/>
    <property type="evidence" value="ECO:0007669"/>
    <property type="project" value="UniProtKB-UniRule"/>
</dbReference>
<evidence type="ECO:0000256" key="3">
    <source>
        <dbReference type="RuleBase" id="RU365086"/>
    </source>
</evidence>
<evidence type="ECO:0000256" key="2">
    <source>
        <dbReference type="ARBA" id="ARBA00023315"/>
    </source>
</evidence>
<dbReference type="CDD" id="cd04301">
    <property type="entry name" value="NAT_SF"/>
    <property type="match status" value="1"/>
</dbReference>
<dbReference type="Pfam" id="PF00583">
    <property type="entry name" value="Acetyltransf_1"/>
    <property type="match status" value="1"/>
</dbReference>
<evidence type="ECO:0000259" key="4">
    <source>
        <dbReference type="PROSITE" id="PS51186"/>
    </source>
</evidence>
<dbReference type="GO" id="GO:0006048">
    <property type="term" value="P:UDP-N-acetylglucosamine biosynthetic process"/>
    <property type="evidence" value="ECO:0007669"/>
    <property type="project" value="UniProtKB-UniRule"/>
</dbReference>
<dbReference type="PROSITE" id="PS51186">
    <property type="entry name" value="GNAT"/>
    <property type="match status" value="1"/>
</dbReference>
<comment type="pathway">
    <text evidence="3">Nucleotide-sugar biosynthesis; UDP-N-acetyl-alpha-D-glucosamine biosynthesis; N-acetyl-alpha-D-glucosamine 1-phosphate from alpha-D-glucosamine 6-phosphate (route I): step 1/2.</text>
</comment>
<keyword evidence="1 3" id="KW-0808">Transferase</keyword>